<evidence type="ECO:0000313" key="8">
    <source>
        <dbReference type="EMBL" id="ERM95843.1"/>
    </source>
</evidence>
<keyword evidence="9" id="KW-1185">Reference proteome</keyword>
<dbReference type="PROSITE" id="PS00893">
    <property type="entry name" value="NUDIX_BOX"/>
    <property type="match status" value="1"/>
</dbReference>
<dbReference type="InterPro" id="IPR047198">
    <property type="entry name" value="DDP-like_NUDIX"/>
</dbReference>
<evidence type="ECO:0000256" key="6">
    <source>
        <dbReference type="SAM" id="MobiDB-lite"/>
    </source>
</evidence>
<dbReference type="Pfam" id="PF00293">
    <property type="entry name" value="NUDIX"/>
    <property type="match status" value="1"/>
</dbReference>
<comment type="cofactor">
    <cofactor evidence="1">
        <name>Mg(2+)</name>
        <dbReference type="ChEBI" id="CHEBI:18420"/>
    </cofactor>
</comment>
<dbReference type="Proteomes" id="UP000017836">
    <property type="component" value="Unassembled WGS sequence"/>
</dbReference>
<sequence length="180" mass="20988">MVSLMSRTGRHLQRYDNGRRLIAGCIPYRFTTEKLSDNGEGKTLEVLMISSQKGCSLLFPKGGWEKDESLKDAVRREALEEAGVQGKIEKRLARWTSKSKRGYMFPLRVTEQLDHWPEKHIRERMWVSVAEAREMCKYPWMMKALDQLVSRYTSDPGQTMRRISPHEKEEHPDSLQIAPH</sequence>
<evidence type="ECO:0000256" key="3">
    <source>
        <dbReference type="ARBA" id="ARBA00022723"/>
    </source>
</evidence>
<dbReference type="GO" id="GO:0005737">
    <property type="term" value="C:cytoplasm"/>
    <property type="evidence" value="ECO:0000318"/>
    <property type="project" value="GO_Central"/>
</dbReference>
<keyword evidence="5" id="KW-0460">Magnesium</keyword>
<evidence type="ECO:0000256" key="2">
    <source>
        <dbReference type="ARBA" id="ARBA00005582"/>
    </source>
</evidence>
<evidence type="ECO:0000256" key="5">
    <source>
        <dbReference type="ARBA" id="ARBA00022842"/>
    </source>
</evidence>
<dbReference type="InterPro" id="IPR000086">
    <property type="entry name" value="NUDIX_hydrolase_dom"/>
</dbReference>
<evidence type="ECO:0000256" key="4">
    <source>
        <dbReference type="ARBA" id="ARBA00022801"/>
    </source>
</evidence>
<dbReference type="PANTHER" id="PTHR12629">
    <property type="entry name" value="DIPHOSPHOINOSITOL POLYPHOSPHATE PHOSPHOHYDROLASE"/>
    <property type="match status" value="1"/>
</dbReference>
<accession>W1NJZ9</accession>
<evidence type="ECO:0000313" key="9">
    <source>
        <dbReference type="Proteomes" id="UP000017836"/>
    </source>
</evidence>
<dbReference type="HOGENOM" id="CLU_037162_5_2_1"/>
<gene>
    <name evidence="8" type="ORF">AMTR_s00060p00096990</name>
</gene>
<evidence type="ECO:0000259" key="7">
    <source>
        <dbReference type="PROSITE" id="PS51462"/>
    </source>
</evidence>
<protein>
    <recommendedName>
        <fullName evidence="7">Nudix hydrolase domain-containing protein</fullName>
    </recommendedName>
</protein>
<feature type="region of interest" description="Disordered" evidence="6">
    <location>
        <begin position="155"/>
        <end position="180"/>
    </location>
</feature>
<dbReference type="OrthoDB" id="2011998at2759"/>
<dbReference type="STRING" id="13333.W1NJZ9"/>
<dbReference type="AlphaFoldDB" id="W1NJZ9"/>
<dbReference type="CDD" id="cd04666">
    <property type="entry name" value="NUDIX_DIPP2_like_Nudt4"/>
    <property type="match status" value="1"/>
</dbReference>
<feature type="compositionally biased region" description="Basic and acidic residues" evidence="6">
    <location>
        <begin position="164"/>
        <end position="173"/>
    </location>
</feature>
<dbReference type="Gene3D" id="3.90.79.10">
    <property type="entry name" value="Nucleoside Triphosphate Pyrophosphohydrolase"/>
    <property type="match status" value="1"/>
</dbReference>
<proteinExistence type="inferred from homology"/>
<feature type="domain" description="Nudix hydrolase" evidence="7">
    <location>
        <begin position="18"/>
        <end position="149"/>
    </location>
</feature>
<organism evidence="8 9">
    <name type="scientific">Amborella trichopoda</name>
    <dbReference type="NCBI Taxonomy" id="13333"/>
    <lineage>
        <taxon>Eukaryota</taxon>
        <taxon>Viridiplantae</taxon>
        <taxon>Streptophyta</taxon>
        <taxon>Embryophyta</taxon>
        <taxon>Tracheophyta</taxon>
        <taxon>Spermatophyta</taxon>
        <taxon>Magnoliopsida</taxon>
        <taxon>Amborellales</taxon>
        <taxon>Amborellaceae</taxon>
        <taxon>Amborella</taxon>
    </lineage>
</organism>
<dbReference type="KEGG" id="atr:18423767"/>
<dbReference type="EMBL" id="KI397373">
    <property type="protein sequence ID" value="ERM95843.1"/>
    <property type="molecule type" value="Genomic_DNA"/>
</dbReference>
<dbReference type="eggNOG" id="KOG2839">
    <property type="taxonomic scope" value="Eukaryota"/>
</dbReference>
<evidence type="ECO:0000256" key="1">
    <source>
        <dbReference type="ARBA" id="ARBA00001946"/>
    </source>
</evidence>
<dbReference type="Gramene" id="ERM95843">
    <property type="protein sequence ID" value="ERM95843"/>
    <property type="gene ID" value="AMTR_s00060p00096990"/>
</dbReference>
<dbReference type="OMA" id="EACQNWW"/>
<dbReference type="SUPFAM" id="SSF55811">
    <property type="entry name" value="Nudix"/>
    <property type="match status" value="1"/>
</dbReference>
<dbReference type="PANTHER" id="PTHR12629:SF42">
    <property type="entry name" value="OS02G0734300 PROTEIN"/>
    <property type="match status" value="1"/>
</dbReference>
<comment type="similarity">
    <text evidence="2">Belongs to the Nudix hydrolase family.</text>
</comment>
<dbReference type="InterPro" id="IPR020084">
    <property type="entry name" value="NUDIX_hydrolase_CS"/>
</dbReference>
<dbReference type="GO" id="GO:0046872">
    <property type="term" value="F:metal ion binding"/>
    <property type="evidence" value="ECO:0007669"/>
    <property type="project" value="UniProtKB-KW"/>
</dbReference>
<keyword evidence="3" id="KW-0479">Metal-binding</keyword>
<dbReference type="GO" id="GO:0005634">
    <property type="term" value="C:nucleus"/>
    <property type="evidence" value="ECO:0000318"/>
    <property type="project" value="GO_Central"/>
</dbReference>
<reference evidence="9" key="1">
    <citation type="journal article" date="2013" name="Science">
        <title>The Amborella genome and the evolution of flowering plants.</title>
        <authorList>
            <consortium name="Amborella Genome Project"/>
        </authorList>
    </citation>
    <scope>NUCLEOTIDE SEQUENCE [LARGE SCALE GENOMIC DNA]</scope>
</reference>
<dbReference type="GO" id="GO:0016462">
    <property type="term" value="F:pyrophosphatase activity"/>
    <property type="evidence" value="ECO:0007669"/>
    <property type="project" value="InterPro"/>
</dbReference>
<dbReference type="InterPro" id="IPR015797">
    <property type="entry name" value="NUDIX_hydrolase-like_dom_sf"/>
</dbReference>
<dbReference type="PROSITE" id="PS51462">
    <property type="entry name" value="NUDIX"/>
    <property type="match status" value="1"/>
</dbReference>
<name>W1NJZ9_AMBTC</name>
<keyword evidence="4" id="KW-0378">Hydrolase</keyword>